<feature type="domain" description="NADP-dependent oxidoreductase" evidence="1">
    <location>
        <begin position="38"/>
        <end position="310"/>
    </location>
</feature>
<sequence>MIEGVNRITPASPDWVRPLGTTGLTVSAVCAGGAILAGMPALFGYDVTRAEAGAVIDRVLDGPLRWIDTSNGYGDGESELRIGQTIAARGGLPDGFLVATKVDPKGRDYSGARVRASVAESKERLGLDQLPLVYLHDPEPHDFDSMRDAVDTLMRLRDEGEIGHVGLAGGKVRELARYLDLGGFEVLLVHNRWTLVDHSAEALIEKALASDIAVINAAIYGGGILANPTGSAKYGYRDAPAATLEAVAAMDKACQEYGIDLATAALQHSVNDPRITGTVIGFSKPGRVDQLVASLETEIPEDLLDRLAELMPDRRYWLEGDK</sequence>
<dbReference type="EMBL" id="VIVK01000001">
    <property type="protein sequence ID" value="TWD84357.1"/>
    <property type="molecule type" value="Genomic_DNA"/>
</dbReference>
<evidence type="ECO:0000259" key="1">
    <source>
        <dbReference type="Pfam" id="PF00248"/>
    </source>
</evidence>
<proteinExistence type="predicted"/>
<dbReference type="PANTHER" id="PTHR42686:SF1">
    <property type="entry name" value="GH17980P-RELATED"/>
    <property type="match status" value="1"/>
</dbReference>
<evidence type="ECO:0000313" key="2">
    <source>
        <dbReference type="EMBL" id="TWD84357.1"/>
    </source>
</evidence>
<accession>A0A561BZW9</accession>
<protein>
    <submittedName>
        <fullName evidence="2">D-threo-aldose 1-dehydrogenase</fullName>
    </submittedName>
</protein>
<keyword evidence="3" id="KW-1185">Reference proteome</keyword>
<name>A0A561BZW9_9ACTN</name>
<dbReference type="GO" id="GO:0016491">
    <property type="term" value="F:oxidoreductase activity"/>
    <property type="evidence" value="ECO:0007669"/>
    <property type="project" value="InterPro"/>
</dbReference>
<dbReference type="Gene3D" id="3.20.20.100">
    <property type="entry name" value="NADP-dependent oxidoreductase domain"/>
    <property type="match status" value="1"/>
</dbReference>
<comment type="caution">
    <text evidence="2">The sequence shown here is derived from an EMBL/GenBank/DDBJ whole genome shotgun (WGS) entry which is preliminary data.</text>
</comment>
<dbReference type="InterPro" id="IPR023210">
    <property type="entry name" value="NADP_OxRdtase_dom"/>
</dbReference>
<dbReference type="PANTHER" id="PTHR42686">
    <property type="entry name" value="GH17980P-RELATED"/>
    <property type="match status" value="1"/>
</dbReference>
<dbReference type="SUPFAM" id="SSF51430">
    <property type="entry name" value="NAD(P)-linked oxidoreductase"/>
    <property type="match status" value="1"/>
</dbReference>
<dbReference type="InterPro" id="IPR036812">
    <property type="entry name" value="NAD(P)_OxRdtase_dom_sf"/>
</dbReference>
<dbReference type="InterPro" id="IPR020471">
    <property type="entry name" value="AKR"/>
</dbReference>
<dbReference type="CDD" id="cd19090">
    <property type="entry name" value="AKR_AKR15A-like"/>
    <property type="match status" value="1"/>
</dbReference>
<dbReference type="Proteomes" id="UP000318380">
    <property type="component" value="Unassembled WGS sequence"/>
</dbReference>
<dbReference type="Pfam" id="PF00248">
    <property type="entry name" value="Aldo_ket_red"/>
    <property type="match status" value="1"/>
</dbReference>
<dbReference type="OrthoDB" id="9768851at2"/>
<organism evidence="2 3">
    <name type="scientific">Kribbella amoyensis</name>
    <dbReference type="NCBI Taxonomy" id="996641"/>
    <lineage>
        <taxon>Bacteria</taxon>
        <taxon>Bacillati</taxon>
        <taxon>Actinomycetota</taxon>
        <taxon>Actinomycetes</taxon>
        <taxon>Propionibacteriales</taxon>
        <taxon>Kribbellaceae</taxon>
        <taxon>Kribbella</taxon>
    </lineage>
</organism>
<gene>
    <name evidence="2" type="ORF">FB561_5544</name>
</gene>
<dbReference type="AlphaFoldDB" id="A0A561BZW9"/>
<dbReference type="GO" id="GO:0005829">
    <property type="term" value="C:cytosol"/>
    <property type="evidence" value="ECO:0007669"/>
    <property type="project" value="TreeGrafter"/>
</dbReference>
<evidence type="ECO:0000313" key="3">
    <source>
        <dbReference type="Proteomes" id="UP000318380"/>
    </source>
</evidence>
<reference evidence="2 3" key="1">
    <citation type="submission" date="2019-06" db="EMBL/GenBank/DDBJ databases">
        <title>Sequencing the genomes of 1000 actinobacteria strains.</title>
        <authorList>
            <person name="Klenk H.-P."/>
        </authorList>
    </citation>
    <scope>NUCLEOTIDE SEQUENCE [LARGE SCALE GENOMIC DNA]</scope>
    <source>
        <strain evidence="2 3">DSM 24683</strain>
    </source>
</reference>